<comment type="function">
    <text evidence="6">RNaseP catalyzes the removal of the 5'-leader sequence from pre-tRNA to produce the mature 5'-terminus. It can also cleave other RNA substrates such as 4.5S RNA. The protein component plays an auxiliary but essential role in vivo by binding to the 5'-leader sequence and broadening the substrate specificity of the ribozyme.</text>
</comment>
<sequence length="129" mass="14945">MWPFSADAENLSGSINMNKVKRYKIRKNSEFRTVYKRGKSFSNKFLVLYIKKNGNNINRLGISVSKKVGKSVIRSRVKRLIRESYRLNCHKFKNGHDFVIIARVSSNDQNYITIENALNEVFSKAGLIK</sequence>
<dbReference type="EC" id="3.1.26.5" evidence="6 7"/>
<dbReference type="GO" id="GO:0001682">
    <property type="term" value="P:tRNA 5'-leader removal"/>
    <property type="evidence" value="ECO:0007669"/>
    <property type="project" value="UniProtKB-UniRule"/>
</dbReference>
<dbReference type="Gene3D" id="3.30.230.10">
    <property type="match status" value="1"/>
</dbReference>
<dbReference type="Pfam" id="PF00825">
    <property type="entry name" value="Ribonuclease_P"/>
    <property type="match status" value="1"/>
</dbReference>
<dbReference type="GO" id="GO:0000049">
    <property type="term" value="F:tRNA binding"/>
    <property type="evidence" value="ECO:0007669"/>
    <property type="project" value="UniProtKB-UniRule"/>
</dbReference>
<reference evidence="8 9" key="1">
    <citation type="submission" date="2019-05" db="EMBL/GenBank/DDBJ databases">
        <authorList>
            <consortium name="Pathogen Informatics"/>
        </authorList>
    </citation>
    <scope>NUCLEOTIDE SEQUENCE [LARGE SCALE GENOMIC DNA]</scope>
    <source>
        <strain evidence="8 9">NCTC503</strain>
    </source>
</reference>
<keyword evidence="2 6" id="KW-0540">Nuclease</keyword>
<evidence type="ECO:0000313" key="8">
    <source>
        <dbReference type="EMBL" id="VTQ96661.1"/>
    </source>
</evidence>
<keyword evidence="9" id="KW-1185">Reference proteome</keyword>
<dbReference type="GO" id="GO:0030677">
    <property type="term" value="C:ribonuclease P complex"/>
    <property type="evidence" value="ECO:0007669"/>
    <property type="project" value="TreeGrafter"/>
</dbReference>
<dbReference type="Proteomes" id="UP000308489">
    <property type="component" value="Chromosome 1"/>
</dbReference>
<evidence type="ECO:0000256" key="5">
    <source>
        <dbReference type="ARBA" id="ARBA00022884"/>
    </source>
</evidence>
<dbReference type="KEGG" id="hhw:NCTC503_02760"/>
<evidence type="ECO:0000256" key="7">
    <source>
        <dbReference type="NCBIfam" id="TIGR00188"/>
    </source>
</evidence>
<comment type="subunit">
    <text evidence="6">Consists of a catalytic RNA component (M1 or rnpB) and a protein subunit.</text>
</comment>
<name>A0A4U9RXP4_HATHI</name>
<dbReference type="GO" id="GO:0004526">
    <property type="term" value="F:ribonuclease P activity"/>
    <property type="evidence" value="ECO:0007669"/>
    <property type="project" value="UniProtKB-UniRule"/>
</dbReference>
<evidence type="ECO:0000256" key="2">
    <source>
        <dbReference type="ARBA" id="ARBA00022722"/>
    </source>
</evidence>
<dbReference type="EMBL" id="LR590481">
    <property type="protein sequence ID" value="VTQ96661.1"/>
    <property type="molecule type" value="Genomic_DNA"/>
</dbReference>
<evidence type="ECO:0000256" key="4">
    <source>
        <dbReference type="ARBA" id="ARBA00022801"/>
    </source>
</evidence>
<dbReference type="AlphaFoldDB" id="A0A4U9RXP4"/>
<evidence type="ECO:0000256" key="3">
    <source>
        <dbReference type="ARBA" id="ARBA00022759"/>
    </source>
</evidence>
<gene>
    <name evidence="6 8" type="primary">rnpA</name>
    <name evidence="8" type="ORF">NCTC503_02760</name>
</gene>
<proteinExistence type="inferred from homology"/>
<accession>A0A4U9RXP4</accession>
<dbReference type="GO" id="GO:0042781">
    <property type="term" value="F:3'-tRNA processing endoribonuclease activity"/>
    <property type="evidence" value="ECO:0007669"/>
    <property type="project" value="TreeGrafter"/>
</dbReference>
<evidence type="ECO:0000256" key="6">
    <source>
        <dbReference type="HAMAP-Rule" id="MF_00227"/>
    </source>
</evidence>
<dbReference type="InterPro" id="IPR020568">
    <property type="entry name" value="Ribosomal_Su5_D2-typ_SF"/>
</dbReference>
<keyword evidence="3 6" id="KW-0255">Endonuclease</keyword>
<protein>
    <recommendedName>
        <fullName evidence="6 7">Ribonuclease P protein component</fullName>
        <shortName evidence="6">RNase P protein</shortName>
        <shortName evidence="6">RNaseP protein</shortName>
        <ecNumber evidence="6 7">3.1.26.5</ecNumber>
    </recommendedName>
    <alternativeName>
        <fullName evidence="6">Protein C5</fullName>
    </alternativeName>
</protein>
<evidence type="ECO:0000256" key="1">
    <source>
        <dbReference type="ARBA" id="ARBA00022694"/>
    </source>
</evidence>
<keyword evidence="5 6" id="KW-0694">RNA-binding</keyword>
<dbReference type="PANTHER" id="PTHR33992">
    <property type="entry name" value="RIBONUCLEASE P PROTEIN COMPONENT"/>
    <property type="match status" value="1"/>
</dbReference>
<keyword evidence="1 6" id="KW-0819">tRNA processing</keyword>
<dbReference type="SUPFAM" id="SSF54211">
    <property type="entry name" value="Ribosomal protein S5 domain 2-like"/>
    <property type="match status" value="1"/>
</dbReference>
<comment type="similarity">
    <text evidence="6">Belongs to the RnpA family.</text>
</comment>
<dbReference type="InterPro" id="IPR000100">
    <property type="entry name" value="RNase_P"/>
</dbReference>
<dbReference type="PANTHER" id="PTHR33992:SF1">
    <property type="entry name" value="RIBONUCLEASE P PROTEIN COMPONENT"/>
    <property type="match status" value="1"/>
</dbReference>
<dbReference type="InterPro" id="IPR014721">
    <property type="entry name" value="Ribsml_uS5_D2-typ_fold_subgr"/>
</dbReference>
<dbReference type="HAMAP" id="MF_00227">
    <property type="entry name" value="RNase_P"/>
    <property type="match status" value="1"/>
</dbReference>
<comment type="catalytic activity">
    <reaction evidence="6">
        <text>Endonucleolytic cleavage of RNA, removing 5'-extranucleotides from tRNA precursor.</text>
        <dbReference type="EC" id="3.1.26.5"/>
    </reaction>
</comment>
<organism evidence="8 9">
    <name type="scientific">Hathewaya histolytica</name>
    <name type="common">Clostridium histolyticum</name>
    <dbReference type="NCBI Taxonomy" id="1498"/>
    <lineage>
        <taxon>Bacteria</taxon>
        <taxon>Bacillati</taxon>
        <taxon>Bacillota</taxon>
        <taxon>Clostridia</taxon>
        <taxon>Eubacteriales</taxon>
        <taxon>Clostridiaceae</taxon>
        <taxon>Hathewaya</taxon>
    </lineage>
</organism>
<dbReference type="NCBIfam" id="TIGR00188">
    <property type="entry name" value="rnpA"/>
    <property type="match status" value="1"/>
</dbReference>
<evidence type="ECO:0000313" key="9">
    <source>
        <dbReference type="Proteomes" id="UP000308489"/>
    </source>
</evidence>
<keyword evidence="4 6" id="KW-0378">Hydrolase</keyword>